<dbReference type="EMBL" id="JAHQCR010000085">
    <property type="protein sequence ID" value="MBU9723691.1"/>
    <property type="molecule type" value="Genomic_DNA"/>
</dbReference>
<sequence length="136" mass="16126">MVFKYRVRGAWIFAGVMSLVVAILSVIMLLLIRNTDYHTFFHSLIVLNLVLNLFLSFSYFRIQKIDYVRLDEDSISIHRGFPFPREKVMMSDVGNVNIDDDKISIFIKGKNDRRVDLYSKFIRANDFEKLRQELKR</sequence>
<reference evidence="2 3" key="1">
    <citation type="submission" date="2021-06" db="EMBL/GenBank/DDBJ databases">
        <title>Bacillus sp. RD4P76, an endophyte from a halophyte.</title>
        <authorList>
            <person name="Sun J.-Q."/>
        </authorList>
    </citation>
    <scope>NUCLEOTIDE SEQUENCE [LARGE SCALE GENOMIC DNA]</scope>
    <source>
        <strain evidence="2 3">JCM 17098</strain>
    </source>
</reference>
<gene>
    <name evidence="2" type="ORF">KS407_19925</name>
</gene>
<keyword evidence="3" id="KW-1185">Reference proteome</keyword>
<feature type="transmembrane region" description="Helical" evidence="1">
    <location>
        <begin position="39"/>
        <end position="60"/>
    </location>
</feature>
<protein>
    <recommendedName>
        <fullName evidence="4">PH domain-containing protein</fullName>
    </recommendedName>
</protein>
<comment type="caution">
    <text evidence="2">The sequence shown here is derived from an EMBL/GenBank/DDBJ whole genome shotgun (WGS) entry which is preliminary data.</text>
</comment>
<evidence type="ECO:0000313" key="3">
    <source>
        <dbReference type="Proteomes" id="UP000790580"/>
    </source>
</evidence>
<evidence type="ECO:0000313" key="2">
    <source>
        <dbReference type="EMBL" id="MBU9723691.1"/>
    </source>
</evidence>
<dbReference type="Proteomes" id="UP000790580">
    <property type="component" value="Unassembled WGS sequence"/>
</dbReference>
<name>A0ABS6K036_9BACI</name>
<keyword evidence="1" id="KW-0472">Membrane</keyword>
<feature type="transmembrane region" description="Helical" evidence="1">
    <location>
        <begin position="12"/>
        <end position="33"/>
    </location>
</feature>
<keyword evidence="1" id="KW-0812">Transmembrane</keyword>
<accession>A0ABS6K036</accession>
<evidence type="ECO:0008006" key="4">
    <source>
        <dbReference type="Google" id="ProtNLM"/>
    </source>
</evidence>
<keyword evidence="1" id="KW-1133">Transmembrane helix</keyword>
<organism evidence="2 3">
    <name type="scientific">Evansella alkalicola</name>
    <dbReference type="NCBI Taxonomy" id="745819"/>
    <lineage>
        <taxon>Bacteria</taxon>
        <taxon>Bacillati</taxon>
        <taxon>Bacillota</taxon>
        <taxon>Bacilli</taxon>
        <taxon>Bacillales</taxon>
        <taxon>Bacillaceae</taxon>
        <taxon>Evansella</taxon>
    </lineage>
</organism>
<dbReference type="RefSeq" id="WP_088076710.1">
    <property type="nucleotide sequence ID" value="NZ_JAHQCR010000085.1"/>
</dbReference>
<proteinExistence type="predicted"/>
<evidence type="ECO:0000256" key="1">
    <source>
        <dbReference type="SAM" id="Phobius"/>
    </source>
</evidence>